<keyword evidence="1" id="KW-0238">DNA-binding</keyword>
<dbReference type="Proteomes" id="UP000634455">
    <property type="component" value="Unassembled WGS sequence"/>
</dbReference>
<gene>
    <name evidence="2" type="ORF">GCM10008927_16420</name>
</gene>
<dbReference type="InterPro" id="IPR036388">
    <property type="entry name" value="WH-like_DNA-bd_sf"/>
</dbReference>
<protein>
    <submittedName>
        <fullName evidence="2">Rrf2 family transcriptional regulator</fullName>
    </submittedName>
</protein>
<evidence type="ECO:0000256" key="1">
    <source>
        <dbReference type="ARBA" id="ARBA00023125"/>
    </source>
</evidence>
<proteinExistence type="predicted"/>
<dbReference type="SUPFAM" id="SSF46785">
    <property type="entry name" value="Winged helix' DNA-binding domain"/>
    <property type="match status" value="1"/>
</dbReference>
<comment type="caution">
    <text evidence="2">The sequence shown here is derived from an EMBL/GenBank/DDBJ whole genome shotgun (WGS) entry which is preliminary data.</text>
</comment>
<reference evidence="3" key="1">
    <citation type="journal article" date="2019" name="Int. J. Syst. Evol. Microbiol.">
        <title>The Global Catalogue of Microorganisms (GCM) 10K type strain sequencing project: providing services to taxonomists for standard genome sequencing and annotation.</title>
        <authorList>
            <consortium name="The Broad Institute Genomics Platform"/>
            <consortium name="The Broad Institute Genome Sequencing Center for Infectious Disease"/>
            <person name="Wu L."/>
            <person name="Ma J."/>
        </authorList>
    </citation>
    <scope>NUCLEOTIDE SEQUENCE [LARGE SCALE GENOMIC DNA]</scope>
    <source>
        <strain evidence="3">KCTC 32465</strain>
    </source>
</reference>
<dbReference type="Pfam" id="PF02082">
    <property type="entry name" value="Rrf2"/>
    <property type="match status" value="1"/>
</dbReference>
<evidence type="ECO:0000313" key="3">
    <source>
        <dbReference type="Proteomes" id="UP000634455"/>
    </source>
</evidence>
<keyword evidence="3" id="KW-1185">Reference proteome</keyword>
<dbReference type="PROSITE" id="PS51197">
    <property type="entry name" value="HTH_RRF2_2"/>
    <property type="match status" value="1"/>
</dbReference>
<dbReference type="InterPro" id="IPR036390">
    <property type="entry name" value="WH_DNA-bd_sf"/>
</dbReference>
<dbReference type="PANTHER" id="PTHR33221:SF4">
    <property type="entry name" value="HTH-TYPE TRANSCRIPTIONAL REPRESSOR NSRR"/>
    <property type="match status" value="1"/>
</dbReference>
<dbReference type="PANTHER" id="PTHR33221">
    <property type="entry name" value="WINGED HELIX-TURN-HELIX TRANSCRIPTIONAL REGULATOR, RRF2 FAMILY"/>
    <property type="match status" value="1"/>
</dbReference>
<dbReference type="InterPro" id="IPR000944">
    <property type="entry name" value="Tscrpt_reg_Rrf2"/>
</dbReference>
<organism evidence="2 3">
    <name type="scientific">Paramylibacter ulvae</name>
    <dbReference type="NCBI Taxonomy" id="1651968"/>
    <lineage>
        <taxon>Bacteria</taxon>
        <taxon>Pseudomonadati</taxon>
        <taxon>Pseudomonadota</taxon>
        <taxon>Alphaproteobacteria</taxon>
        <taxon>Rhodobacterales</taxon>
        <taxon>Paracoccaceae</taxon>
        <taxon>Paramylibacter</taxon>
    </lineage>
</organism>
<accession>A0ABQ3D1Q7</accession>
<dbReference type="Gene3D" id="1.10.10.10">
    <property type="entry name" value="Winged helix-like DNA-binding domain superfamily/Winged helix DNA-binding domain"/>
    <property type="match status" value="1"/>
</dbReference>
<name>A0ABQ3D1Q7_9RHOB</name>
<dbReference type="EMBL" id="BMZF01000003">
    <property type="protein sequence ID" value="GHA51689.1"/>
    <property type="molecule type" value="Genomic_DNA"/>
</dbReference>
<evidence type="ECO:0000313" key="2">
    <source>
        <dbReference type="EMBL" id="GHA51689.1"/>
    </source>
</evidence>
<sequence length="133" mass="13797">MQVYASAPARVSVGQISTSYGISNNHVAKVASALVHGGFLESGRGRAGGLTLGRDAKDINIGAVVRHLSGDVPVAECFAAGSCDCSAFAQCGLRGPLHDAQQAFFGVLDAYNLDQVVKNRILMDGLLNSESAF</sequence>